<keyword evidence="1" id="KW-0472">Membrane</keyword>
<keyword evidence="1" id="KW-1133">Transmembrane helix</keyword>
<evidence type="ECO:0000313" key="3">
    <source>
        <dbReference type="Proteomes" id="UP000638918"/>
    </source>
</evidence>
<protein>
    <submittedName>
        <fullName evidence="2">Uncharacterized protein</fullName>
    </submittedName>
</protein>
<feature type="transmembrane region" description="Helical" evidence="1">
    <location>
        <begin position="47"/>
        <end position="68"/>
    </location>
</feature>
<name>A0ABR8R072_9CAUL</name>
<gene>
    <name evidence="2" type="ORF">H9656_06920</name>
</gene>
<sequence>MSVLTKRTTSFLNPMRMAGWGAVGMVLLTPLVAMQFTQEVGWGLEDFLFAGVLLVGAGLLLELVLWTVRAPWARLVLAGLIGLAVLTIWAEAAVGIF</sequence>
<feature type="transmembrane region" description="Helical" evidence="1">
    <location>
        <begin position="75"/>
        <end position="96"/>
    </location>
</feature>
<dbReference type="RefSeq" id="WP_191743434.1">
    <property type="nucleotide sequence ID" value="NZ_JACSQU010000001.1"/>
</dbReference>
<evidence type="ECO:0000313" key="2">
    <source>
        <dbReference type="EMBL" id="MBD7941114.1"/>
    </source>
</evidence>
<proteinExistence type="predicted"/>
<accession>A0ABR8R072</accession>
<comment type="caution">
    <text evidence="2">The sequence shown here is derived from an EMBL/GenBank/DDBJ whole genome shotgun (WGS) entry which is preliminary data.</text>
</comment>
<keyword evidence="3" id="KW-1185">Reference proteome</keyword>
<evidence type="ECO:0000256" key="1">
    <source>
        <dbReference type="SAM" id="Phobius"/>
    </source>
</evidence>
<dbReference type="EMBL" id="JACSQU010000001">
    <property type="protein sequence ID" value="MBD7941114.1"/>
    <property type="molecule type" value="Genomic_DNA"/>
</dbReference>
<dbReference type="Proteomes" id="UP000638918">
    <property type="component" value="Unassembled WGS sequence"/>
</dbReference>
<keyword evidence="1" id="KW-0812">Transmembrane</keyword>
<organism evidence="2 3">
    <name type="scientific">Brevundimonas guildfordensis</name>
    <dbReference type="NCBI Taxonomy" id="2762241"/>
    <lineage>
        <taxon>Bacteria</taxon>
        <taxon>Pseudomonadati</taxon>
        <taxon>Pseudomonadota</taxon>
        <taxon>Alphaproteobacteria</taxon>
        <taxon>Caulobacterales</taxon>
        <taxon>Caulobacteraceae</taxon>
        <taxon>Brevundimonas</taxon>
    </lineage>
</organism>
<reference evidence="2 3" key="1">
    <citation type="submission" date="2020-08" db="EMBL/GenBank/DDBJ databases">
        <title>A Genomic Blueprint of the Chicken Gut Microbiome.</title>
        <authorList>
            <person name="Gilroy R."/>
            <person name="Ravi A."/>
            <person name="Getino M."/>
            <person name="Pursley I."/>
            <person name="Horton D.L."/>
            <person name="Alikhan N.-F."/>
            <person name="Baker D."/>
            <person name="Gharbi K."/>
            <person name="Hall N."/>
            <person name="Watson M."/>
            <person name="Adriaenssens E.M."/>
            <person name="Foster-Nyarko E."/>
            <person name="Jarju S."/>
            <person name="Secka A."/>
            <person name="Antonio M."/>
            <person name="Oren A."/>
            <person name="Chaudhuri R."/>
            <person name="La Ragione R.M."/>
            <person name="Hildebrand F."/>
            <person name="Pallen M.J."/>
        </authorList>
    </citation>
    <scope>NUCLEOTIDE SEQUENCE [LARGE SCALE GENOMIC DNA]</scope>
    <source>
        <strain evidence="2 3">Sa3CVA3</strain>
    </source>
</reference>